<dbReference type="AlphaFoldDB" id="A0A7G2CEA2"/>
<dbReference type="Proteomes" id="UP000515908">
    <property type="component" value="Chromosome 09"/>
</dbReference>
<reference evidence="2 3" key="1">
    <citation type="submission" date="2020-08" db="EMBL/GenBank/DDBJ databases">
        <authorList>
            <person name="Newling K."/>
            <person name="Davey J."/>
            <person name="Forrester S."/>
        </authorList>
    </citation>
    <scope>NUCLEOTIDE SEQUENCE [LARGE SCALE GENOMIC DNA]</scope>
    <source>
        <strain evidence="3">Crithidia deanei Carvalho (ATCC PRA-265)</strain>
    </source>
</reference>
<protein>
    <submittedName>
        <fullName evidence="2">Uncharacterized protein</fullName>
    </submittedName>
</protein>
<name>A0A7G2CEA2_9TRYP</name>
<keyword evidence="3" id="KW-1185">Reference proteome</keyword>
<gene>
    <name evidence="2" type="ORF">ADEAN_000531200</name>
</gene>
<accession>A0A7G2CEA2</accession>
<evidence type="ECO:0000256" key="1">
    <source>
        <dbReference type="SAM" id="MobiDB-lite"/>
    </source>
</evidence>
<dbReference type="EMBL" id="LR877153">
    <property type="protein sequence ID" value="CAD2217829.1"/>
    <property type="molecule type" value="Genomic_DNA"/>
</dbReference>
<sequence length="279" mass="32306">MSNFSRAGLSPMTDYYTVDYEPDRLIEEWSSLRQQLDDTRRPSSRTPQGKFGKSGSYKENSRYPRSSIALNNLYDMRRRSVKQSTNPNSDDPDTEEGSEEDGSSSTGSTYRRHHRYDEFSTAYQTLSDPYDRAQEVERQEKFIEESKRLARPFVPSNRGGLEKPTRLLIGDCVRSLYKSIAYDWPEAEVMVVTTAEDLIAVYFSLYNLKKRQVSLVLRYMNRALKCNPSIHEYQLSKVSEGWDVLTDDSHVLYTLRPPWVKKRVFLPNTITPPSAHVTN</sequence>
<feature type="region of interest" description="Disordered" evidence="1">
    <location>
        <begin position="31"/>
        <end position="113"/>
    </location>
</feature>
<organism evidence="2 3">
    <name type="scientific">Angomonas deanei</name>
    <dbReference type="NCBI Taxonomy" id="59799"/>
    <lineage>
        <taxon>Eukaryota</taxon>
        <taxon>Discoba</taxon>
        <taxon>Euglenozoa</taxon>
        <taxon>Kinetoplastea</taxon>
        <taxon>Metakinetoplastina</taxon>
        <taxon>Trypanosomatida</taxon>
        <taxon>Trypanosomatidae</taxon>
        <taxon>Strigomonadinae</taxon>
        <taxon>Angomonas</taxon>
    </lineage>
</organism>
<proteinExistence type="predicted"/>
<dbReference type="PANTHER" id="PTHR40430">
    <property type="entry name" value="T. BRUCEI SPP.-SPECIFIC PROTEIN"/>
    <property type="match status" value="1"/>
</dbReference>
<evidence type="ECO:0000313" key="3">
    <source>
        <dbReference type="Proteomes" id="UP000515908"/>
    </source>
</evidence>
<dbReference type="VEuPathDB" id="TriTrypDB:ADEAN_000531200"/>
<feature type="compositionally biased region" description="Acidic residues" evidence="1">
    <location>
        <begin position="90"/>
        <end position="102"/>
    </location>
</feature>
<dbReference type="PANTHER" id="PTHR40430:SF1">
    <property type="entry name" value="T. BRUCEI SPP.-SPECIFIC PROTEIN"/>
    <property type="match status" value="1"/>
</dbReference>
<evidence type="ECO:0000313" key="2">
    <source>
        <dbReference type="EMBL" id="CAD2217829.1"/>
    </source>
</evidence>